<proteinExistence type="predicted"/>
<sequence length="79" mass="8153">MPAAAVKQNPQALPEFIGRKVCVAGLASRGLNLEGSTFELPAKLPDLRALGADGTLGGGVKSVDIKRNTKSEGIQLGRP</sequence>
<evidence type="ECO:0000313" key="1">
    <source>
        <dbReference type="EMBL" id="OHA76074.1"/>
    </source>
</evidence>
<dbReference type="Proteomes" id="UP000178222">
    <property type="component" value="Unassembled WGS sequence"/>
</dbReference>
<name>A0A1G2RTA1_9BACT</name>
<dbReference type="AlphaFoldDB" id="A0A1G2RTA1"/>
<reference evidence="1 2" key="1">
    <citation type="journal article" date="2016" name="Nat. Commun.">
        <title>Thousands of microbial genomes shed light on interconnected biogeochemical processes in an aquifer system.</title>
        <authorList>
            <person name="Anantharaman K."/>
            <person name="Brown C.T."/>
            <person name="Hug L.A."/>
            <person name="Sharon I."/>
            <person name="Castelle C.J."/>
            <person name="Probst A.J."/>
            <person name="Thomas B.C."/>
            <person name="Singh A."/>
            <person name="Wilkins M.J."/>
            <person name="Karaoz U."/>
            <person name="Brodie E.L."/>
            <person name="Williams K.H."/>
            <person name="Hubbard S.S."/>
            <person name="Banfield J.F."/>
        </authorList>
    </citation>
    <scope>NUCLEOTIDE SEQUENCE [LARGE SCALE GENOMIC DNA]</scope>
</reference>
<dbReference type="EMBL" id="MHUL01000042">
    <property type="protein sequence ID" value="OHA76074.1"/>
    <property type="molecule type" value="Genomic_DNA"/>
</dbReference>
<gene>
    <name evidence="1" type="ORF">A3J30_03985</name>
</gene>
<protein>
    <submittedName>
        <fullName evidence="1">Uncharacterized protein</fullName>
    </submittedName>
</protein>
<accession>A0A1G2RTA1</accession>
<comment type="caution">
    <text evidence="1">The sequence shown here is derived from an EMBL/GenBank/DDBJ whole genome shotgun (WGS) entry which is preliminary data.</text>
</comment>
<organism evidence="1 2">
    <name type="scientific">Candidatus Wildermuthbacteria bacterium RIFCSPLOWO2_02_FULL_47_9c</name>
    <dbReference type="NCBI Taxonomy" id="1802466"/>
    <lineage>
        <taxon>Bacteria</taxon>
        <taxon>Candidatus Wildermuthiibacteriota</taxon>
    </lineage>
</organism>
<evidence type="ECO:0000313" key="2">
    <source>
        <dbReference type="Proteomes" id="UP000178222"/>
    </source>
</evidence>